<accession>A0A5K3F781</accession>
<protein>
    <submittedName>
        <fullName evidence="1">Alternative protein</fullName>
    </submittedName>
</protein>
<organism evidence="1">
    <name type="scientific">Mesocestoides corti</name>
    <name type="common">Flatworm</name>
    <dbReference type="NCBI Taxonomy" id="53468"/>
    <lineage>
        <taxon>Eukaryota</taxon>
        <taxon>Metazoa</taxon>
        <taxon>Spiralia</taxon>
        <taxon>Lophotrochozoa</taxon>
        <taxon>Platyhelminthes</taxon>
        <taxon>Cestoda</taxon>
        <taxon>Eucestoda</taxon>
        <taxon>Cyclophyllidea</taxon>
        <taxon>Mesocestoididae</taxon>
        <taxon>Mesocestoides</taxon>
    </lineage>
</organism>
<proteinExistence type="predicted"/>
<reference evidence="1" key="1">
    <citation type="submission" date="2019-11" db="UniProtKB">
        <authorList>
            <consortium name="WormBaseParasite"/>
        </authorList>
    </citation>
    <scope>IDENTIFICATION</scope>
</reference>
<dbReference type="WBParaSite" id="MCU_005497-RA">
    <property type="protein sequence ID" value="MCU_005497-RA"/>
    <property type="gene ID" value="MCU_005497"/>
</dbReference>
<sequence>MLATPLNKYCSSFVSISGWLLLPRMPLELRETQDWLRLGGPTCLRPDPTPQ</sequence>
<evidence type="ECO:0000313" key="1">
    <source>
        <dbReference type="WBParaSite" id="MCU_005497-RA"/>
    </source>
</evidence>
<name>A0A5K3F781_MESCO</name>
<dbReference type="AlphaFoldDB" id="A0A5K3F781"/>